<organism evidence="1 2">
    <name type="scientific">Russula ochroleuca</name>
    <dbReference type="NCBI Taxonomy" id="152965"/>
    <lineage>
        <taxon>Eukaryota</taxon>
        <taxon>Fungi</taxon>
        <taxon>Dikarya</taxon>
        <taxon>Basidiomycota</taxon>
        <taxon>Agaricomycotina</taxon>
        <taxon>Agaricomycetes</taxon>
        <taxon>Russulales</taxon>
        <taxon>Russulaceae</taxon>
        <taxon>Russula</taxon>
    </lineage>
</organism>
<reference evidence="1" key="2">
    <citation type="journal article" date="2020" name="Nat. Commun.">
        <title>Large-scale genome sequencing of mycorrhizal fungi provides insights into the early evolution of symbiotic traits.</title>
        <authorList>
            <person name="Miyauchi S."/>
            <person name="Kiss E."/>
            <person name="Kuo A."/>
            <person name="Drula E."/>
            <person name="Kohler A."/>
            <person name="Sanchez-Garcia M."/>
            <person name="Morin E."/>
            <person name="Andreopoulos B."/>
            <person name="Barry K.W."/>
            <person name="Bonito G."/>
            <person name="Buee M."/>
            <person name="Carver A."/>
            <person name="Chen C."/>
            <person name="Cichocki N."/>
            <person name="Clum A."/>
            <person name="Culley D."/>
            <person name="Crous P.W."/>
            <person name="Fauchery L."/>
            <person name="Girlanda M."/>
            <person name="Hayes R.D."/>
            <person name="Keri Z."/>
            <person name="LaButti K."/>
            <person name="Lipzen A."/>
            <person name="Lombard V."/>
            <person name="Magnuson J."/>
            <person name="Maillard F."/>
            <person name="Murat C."/>
            <person name="Nolan M."/>
            <person name="Ohm R.A."/>
            <person name="Pangilinan J."/>
            <person name="Pereira M.F."/>
            <person name="Perotto S."/>
            <person name="Peter M."/>
            <person name="Pfister S."/>
            <person name="Riley R."/>
            <person name="Sitrit Y."/>
            <person name="Stielow J.B."/>
            <person name="Szollosi G."/>
            <person name="Zifcakova L."/>
            <person name="Stursova M."/>
            <person name="Spatafora J.W."/>
            <person name="Tedersoo L."/>
            <person name="Vaario L.M."/>
            <person name="Yamada A."/>
            <person name="Yan M."/>
            <person name="Wang P."/>
            <person name="Xu J."/>
            <person name="Bruns T."/>
            <person name="Baldrian P."/>
            <person name="Vilgalys R."/>
            <person name="Dunand C."/>
            <person name="Henrissat B."/>
            <person name="Grigoriev I.V."/>
            <person name="Hibbett D."/>
            <person name="Nagy L.G."/>
            <person name="Martin F.M."/>
        </authorList>
    </citation>
    <scope>NUCLEOTIDE SEQUENCE</scope>
    <source>
        <strain evidence="1">Prilba</strain>
    </source>
</reference>
<dbReference type="OrthoDB" id="3134980at2759"/>
<dbReference type="Proteomes" id="UP000759537">
    <property type="component" value="Unassembled WGS sequence"/>
</dbReference>
<proteinExistence type="predicted"/>
<keyword evidence="2" id="KW-1185">Reference proteome</keyword>
<gene>
    <name evidence="1" type="ORF">DFH94DRAFT_751619</name>
</gene>
<reference evidence="1" key="1">
    <citation type="submission" date="2019-10" db="EMBL/GenBank/DDBJ databases">
        <authorList>
            <consortium name="DOE Joint Genome Institute"/>
            <person name="Kuo A."/>
            <person name="Miyauchi S."/>
            <person name="Kiss E."/>
            <person name="Drula E."/>
            <person name="Kohler A."/>
            <person name="Sanchez-Garcia M."/>
            <person name="Andreopoulos B."/>
            <person name="Barry K.W."/>
            <person name="Bonito G."/>
            <person name="Buee M."/>
            <person name="Carver A."/>
            <person name="Chen C."/>
            <person name="Cichocki N."/>
            <person name="Clum A."/>
            <person name="Culley D."/>
            <person name="Crous P.W."/>
            <person name="Fauchery L."/>
            <person name="Girlanda M."/>
            <person name="Hayes R."/>
            <person name="Keri Z."/>
            <person name="LaButti K."/>
            <person name="Lipzen A."/>
            <person name="Lombard V."/>
            <person name="Magnuson J."/>
            <person name="Maillard F."/>
            <person name="Morin E."/>
            <person name="Murat C."/>
            <person name="Nolan M."/>
            <person name="Ohm R."/>
            <person name="Pangilinan J."/>
            <person name="Pereira M."/>
            <person name="Perotto S."/>
            <person name="Peter M."/>
            <person name="Riley R."/>
            <person name="Sitrit Y."/>
            <person name="Stielow B."/>
            <person name="Szollosi G."/>
            <person name="Zifcakova L."/>
            <person name="Stursova M."/>
            <person name="Spatafora J.W."/>
            <person name="Tedersoo L."/>
            <person name="Vaario L.-M."/>
            <person name="Yamada A."/>
            <person name="Yan M."/>
            <person name="Wang P."/>
            <person name="Xu J."/>
            <person name="Bruns T."/>
            <person name="Baldrian P."/>
            <person name="Vilgalys R."/>
            <person name="Henrissat B."/>
            <person name="Grigoriev I.V."/>
            <person name="Hibbett D."/>
            <person name="Nagy L.G."/>
            <person name="Martin F.M."/>
        </authorList>
    </citation>
    <scope>NUCLEOTIDE SEQUENCE</scope>
    <source>
        <strain evidence="1">Prilba</strain>
    </source>
</reference>
<evidence type="ECO:0000313" key="2">
    <source>
        <dbReference type="Proteomes" id="UP000759537"/>
    </source>
</evidence>
<evidence type="ECO:0000313" key="1">
    <source>
        <dbReference type="EMBL" id="KAF8478701.1"/>
    </source>
</evidence>
<dbReference type="AlphaFoldDB" id="A0A9P5MU16"/>
<accession>A0A9P5MU16</accession>
<comment type="caution">
    <text evidence="1">The sequence shown here is derived from an EMBL/GenBank/DDBJ whole genome shotgun (WGS) entry which is preliminary data.</text>
</comment>
<sequence>MSTRRHDCMLHRCFFSYRHPANCTSKTCRCKRSMDQPILNPIRLSPTRCPDCVQVERLKIESECQAEFKS</sequence>
<name>A0A9P5MU16_9AGAM</name>
<dbReference type="EMBL" id="WHVB01000011">
    <property type="protein sequence ID" value="KAF8478701.1"/>
    <property type="molecule type" value="Genomic_DNA"/>
</dbReference>
<protein>
    <submittedName>
        <fullName evidence="1">Uncharacterized protein</fullName>
    </submittedName>
</protein>